<protein>
    <submittedName>
        <fullName evidence="1">Uncharacterized protein</fullName>
    </submittedName>
</protein>
<proteinExistence type="predicted"/>
<organism evidence="1 2">
    <name type="scientific">Eumeta variegata</name>
    <name type="common">Bagworm moth</name>
    <name type="synonym">Eumeta japonica</name>
    <dbReference type="NCBI Taxonomy" id="151549"/>
    <lineage>
        <taxon>Eukaryota</taxon>
        <taxon>Metazoa</taxon>
        <taxon>Ecdysozoa</taxon>
        <taxon>Arthropoda</taxon>
        <taxon>Hexapoda</taxon>
        <taxon>Insecta</taxon>
        <taxon>Pterygota</taxon>
        <taxon>Neoptera</taxon>
        <taxon>Endopterygota</taxon>
        <taxon>Lepidoptera</taxon>
        <taxon>Glossata</taxon>
        <taxon>Ditrysia</taxon>
        <taxon>Tineoidea</taxon>
        <taxon>Psychidae</taxon>
        <taxon>Oiketicinae</taxon>
        <taxon>Eumeta</taxon>
    </lineage>
</organism>
<sequence>MRIREALDESHRAPVAGRGRPSLKCDAGHVRSAFCAEMHAFSRAGQALSERRRVVRDARPRRPIAARADNFDSSKLYLSLAPSVCLASPPLAPFVRLESCILSSPSTMSALAKRDFICTQRKPFSMCLREHVQPSSRTLSLYQWQRLLMAPNLNWTGKEGFFSEEEKFQLLNFF</sequence>
<dbReference type="AlphaFoldDB" id="A0A4C1Z9D9"/>
<dbReference type="EMBL" id="BGZK01001637">
    <property type="protein sequence ID" value="GBP83753.1"/>
    <property type="molecule type" value="Genomic_DNA"/>
</dbReference>
<comment type="caution">
    <text evidence="1">The sequence shown here is derived from an EMBL/GenBank/DDBJ whole genome shotgun (WGS) entry which is preliminary data.</text>
</comment>
<accession>A0A4C1Z9D9</accession>
<evidence type="ECO:0000313" key="1">
    <source>
        <dbReference type="EMBL" id="GBP83753.1"/>
    </source>
</evidence>
<evidence type="ECO:0000313" key="2">
    <source>
        <dbReference type="Proteomes" id="UP000299102"/>
    </source>
</evidence>
<name>A0A4C1Z9D9_EUMVA</name>
<gene>
    <name evidence="1" type="ORF">EVAR_65968_1</name>
</gene>
<dbReference type="Proteomes" id="UP000299102">
    <property type="component" value="Unassembled WGS sequence"/>
</dbReference>
<reference evidence="1 2" key="1">
    <citation type="journal article" date="2019" name="Commun. Biol.">
        <title>The bagworm genome reveals a unique fibroin gene that provides high tensile strength.</title>
        <authorList>
            <person name="Kono N."/>
            <person name="Nakamura H."/>
            <person name="Ohtoshi R."/>
            <person name="Tomita M."/>
            <person name="Numata K."/>
            <person name="Arakawa K."/>
        </authorList>
    </citation>
    <scope>NUCLEOTIDE SEQUENCE [LARGE SCALE GENOMIC DNA]</scope>
</reference>
<keyword evidence="2" id="KW-1185">Reference proteome</keyword>